<keyword evidence="2" id="KW-1185">Reference proteome</keyword>
<dbReference type="Pfam" id="PF04978">
    <property type="entry name" value="MST"/>
    <property type="match status" value="1"/>
</dbReference>
<sequence length="174" mass="19434">MTEPSEPSKDLADPDELLAAYLDYYRDVVLRKLDGMSEQDLRTSRLPSGWTPLELLKHLTNVERRWLQWGFLAEQVPDPWSDNGPDGRPDGRWRVEPEESVDDLRTAFREQAARSRKIAAGANLADVAALGGRFGEGGEAPTLGWILFHVLQEYARHAGHLDVARELADGATGE</sequence>
<gene>
    <name evidence="1" type="ORF">HEB94_009604</name>
</gene>
<evidence type="ECO:0000313" key="2">
    <source>
        <dbReference type="Proteomes" id="UP000638648"/>
    </source>
</evidence>
<dbReference type="Proteomes" id="UP000638648">
    <property type="component" value="Unassembled WGS sequence"/>
</dbReference>
<reference evidence="1" key="1">
    <citation type="submission" date="2020-10" db="EMBL/GenBank/DDBJ databases">
        <title>Sequencing the genomes of 1000 actinobacteria strains.</title>
        <authorList>
            <person name="Klenk H.-P."/>
        </authorList>
    </citation>
    <scope>NUCLEOTIDE SEQUENCE</scope>
    <source>
        <strain evidence="1">DSM 45354</strain>
    </source>
</reference>
<dbReference type="AlphaFoldDB" id="A0A927N4Y6"/>
<evidence type="ECO:0000313" key="1">
    <source>
        <dbReference type="EMBL" id="MBE1612756.1"/>
    </source>
</evidence>
<name>A0A927N4Y6_9ACTN</name>
<protein>
    <submittedName>
        <fullName evidence="1">Damage-inducible protein DinB</fullName>
    </submittedName>
</protein>
<organism evidence="1 2">
    <name type="scientific">Actinopolymorpha pittospori</name>
    <dbReference type="NCBI Taxonomy" id="648752"/>
    <lineage>
        <taxon>Bacteria</taxon>
        <taxon>Bacillati</taxon>
        <taxon>Actinomycetota</taxon>
        <taxon>Actinomycetes</taxon>
        <taxon>Propionibacteriales</taxon>
        <taxon>Actinopolymorphaceae</taxon>
        <taxon>Actinopolymorpha</taxon>
    </lineage>
</organism>
<dbReference type="RefSeq" id="WP_337918451.1">
    <property type="nucleotide sequence ID" value="NZ_BAABJL010000084.1"/>
</dbReference>
<dbReference type="InterPro" id="IPR007061">
    <property type="entry name" value="MST-like"/>
</dbReference>
<dbReference type="InterPro" id="IPR034660">
    <property type="entry name" value="DinB/YfiT-like"/>
</dbReference>
<dbReference type="SUPFAM" id="SSF109854">
    <property type="entry name" value="DinB/YfiT-like putative metalloenzymes"/>
    <property type="match status" value="1"/>
</dbReference>
<accession>A0A927N4Y6</accession>
<comment type="caution">
    <text evidence="1">The sequence shown here is derived from an EMBL/GenBank/DDBJ whole genome shotgun (WGS) entry which is preliminary data.</text>
</comment>
<dbReference type="Gene3D" id="1.20.120.450">
    <property type="entry name" value="dinb family like domain"/>
    <property type="match status" value="1"/>
</dbReference>
<dbReference type="EMBL" id="JADBEM010000001">
    <property type="protein sequence ID" value="MBE1612756.1"/>
    <property type="molecule type" value="Genomic_DNA"/>
</dbReference>
<proteinExistence type="predicted"/>